<feature type="region of interest" description="Disordered" evidence="1">
    <location>
        <begin position="359"/>
        <end position="386"/>
    </location>
</feature>
<dbReference type="AlphaFoldDB" id="A0A1Y1JBH6"/>
<comment type="caution">
    <text evidence="2">The sequence shown here is derived from an EMBL/GenBank/DDBJ whole genome shotgun (WGS) entry which is preliminary data.</text>
</comment>
<feature type="region of interest" description="Disordered" evidence="1">
    <location>
        <begin position="130"/>
        <end position="178"/>
    </location>
</feature>
<feature type="compositionally biased region" description="Low complexity" evidence="1">
    <location>
        <begin position="611"/>
        <end position="621"/>
    </location>
</feature>
<organism evidence="2 3">
    <name type="scientific">Plasmodium gonderi</name>
    <dbReference type="NCBI Taxonomy" id="77519"/>
    <lineage>
        <taxon>Eukaryota</taxon>
        <taxon>Sar</taxon>
        <taxon>Alveolata</taxon>
        <taxon>Apicomplexa</taxon>
        <taxon>Aconoidasida</taxon>
        <taxon>Haemosporida</taxon>
        <taxon>Plasmodiidae</taxon>
        <taxon>Plasmodium</taxon>
        <taxon>Plasmodium (Plasmodium)</taxon>
    </lineage>
</organism>
<dbReference type="OrthoDB" id="361063at2759"/>
<feature type="region of interest" description="Disordered" evidence="1">
    <location>
        <begin position="602"/>
        <end position="625"/>
    </location>
</feature>
<proteinExistence type="predicted"/>
<name>A0A1Y1JBH6_PLAGO</name>
<accession>A0A1Y1JBH6</accession>
<sequence>MILEPCVWKCFHFHWVGKMMRYDVRTRLMKNRTHFTKTSVDVENRIIKNLKDMNGENISYGIKKSVKNGFINKRMFDLYNDLVKKYYKNFIFNDVVLILQSYALCKHRNFEIYSILSNRALHLFREYGEQHREQHGEQHREQHREQHGEQHGEQHRERHGEQHREQHRVDSTANHNTYSSEKHDNIYRYIIASKELNYTDYELMHLFLKEIKKYFYHYDMKRICNILHALSKLKINDEELLEMAGAYILKNMDQIKSNHINHLISTYSKNARSNSSNTQTKLCFALVKYIHENIKSMDSISVYNILVQISPIIKRLGGLGGGKEEEEEGSRPHECKHLERQDETLIGARANGQLALRQPNGLNINTSDREEKRKINSRGKKREYNADEEETLKEDYCYLDKGKDHWVGEENVTNYNEKILKNIIPLLFSRVNTCLAFLSLNQLIKLLGAYKDLNYFHYTFVYKRLLHFLLSKLKTKHKVHAEEYIYILEFFTLLPYVDHNMEEIINITTENLQRVLLYNYEHMYRLLLCCKHLEIYNDGLLSKMDDLIFKNKRKFEKTSTIDDLEIFLHFYSKGSGEWDEIISFLKSIVELKAREVPSLLSNSDPMALNRNGDTNGDTNGDANRQCVQRPVTPSQVGKMAIITHKYNKVHKNFQECEKSVCIDEKLIRADERNV</sequence>
<dbReference type="RefSeq" id="XP_028542480.1">
    <property type="nucleotide sequence ID" value="XM_028686679.1"/>
</dbReference>
<evidence type="ECO:0000313" key="3">
    <source>
        <dbReference type="Proteomes" id="UP000195521"/>
    </source>
</evidence>
<feature type="compositionally biased region" description="Basic and acidic residues" evidence="1">
    <location>
        <begin position="130"/>
        <end position="170"/>
    </location>
</feature>
<keyword evidence="3" id="KW-1185">Reference proteome</keyword>
<protein>
    <submittedName>
        <fullName evidence="2">Uncharacterized protein</fullName>
    </submittedName>
</protein>
<dbReference type="Proteomes" id="UP000195521">
    <property type="component" value="Unassembled WGS sequence"/>
</dbReference>
<dbReference type="EMBL" id="BDQF01000007">
    <property type="protein sequence ID" value="GAW79891.1"/>
    <property type="molecule type" value="Genomic_DNA"/>
</dbReference>
<evidence type="ECO:0000256" key="1">
    <source>
        <dbReference type="SAM" id="MobiDB-lite"/>
    </source>
</evidence>
<gene>
    <name evidence="2" type="ORF">PGO_060350</name>
</gene>
<dbReference type="OMA" id="IKLLCAY"/>
<reference evidence="3" key="1">
    <citation type="submission" date="2017-04" db="EMBL/GenBank/DDBJ databases">
        <title>Plasmodium gonderi genome.</title>
        <authorList>
            <person name="Arisue N."/>
            <person name="Honma H."/>
            <person name="Kawai S."/>
            <person name="Tougan T."/>
            <person name="Tanabe K."/>
            <person name="Horii T."/>
        </authorList>
    </citation>
    <scope>NUCLEOTIDE SEQUENCE [LARGE SCALE GENOMIC DNA]</scope>
    <source>
        <strain evidence="3">ATCC 30045</strain>
    </source>
</reference>
<evidence type="ECO:0000313" key="2">
    <source>
        <dbReference type="EMBL" id="GAW79891.1"/>
    </source>
</evidence>
<dbReference type="GeneID" id="39746603"/>